<evidence type="ECO:0000256" key="1">
    <source>
        <dbReference type="SAM" id="Phobius"/>
    </source>
</evidence>
<dbReference type="AlphaFoldDB" id="A0A061S3T9"/>
<sequence>MVSSNTLASALGFAIVCYAAWDAVGFRSTMKLSHETFDGLPFNILLELVLGTVVACFGGIGMAGELRPISFLASEQSLSVHNFRSSFMTFNNRARAFREPSD</sequence>
<proteinExistence type="predicted"/>
<protein>
    <submittedName>
        <fullName evidence="2">Uncharacterized protein</fullName>
    </submittedName>
</protein>
<accession>A0A061S3T9</accession>
<organism evidence="2">
    <name type="scientific">Tetraselmis sp. GSL018</name>
    <dbReference type="NCBI Taxonomy" id="582737"/>
    <lineage>
        <taxon>Eukaryota</taxon>
        <taxon>Viridiplantae</taxon>
        <taxon>Chlorophyta</taxon>
        <taxon>core chlorophytes</taxon>
        <taxon>Chlorodendrophyceae</taxon>
        <taxon>Chlorodendrales</taxon>
        <taxon>Chlorodendraceae</taxon>
        <taxon>Tetraselmis</taxon>
    </lineage>
</organism>
<reference evidence="2" key="1">
    <citation type="submission" date="2014-05" db="EMBL/GenBank/DDBJ databases">
        <title>The transcriptome of the halophilic microalga Tetraselmis sp. GSL018 isolated from the Great Salt Lake, Utah.</title>
        <authorList>
            <person name="Jinkerson R.E."/>
            <person name="D'Adamo S."/>
            <person name="Posewitz M.C."/>
        </authorList>
    </citation>
    <scope>NUCLEOTIDE SEQUENCE</scope>
    <source>
        <strain evidence="2">GSL018</strain>
    </source>
</reference>
<feature type="transmembrane region" description="Helical" evidence="1">
    <location>
        <begin position="43"/>
        <end position="64"/>
    </location>
</feature>
<dbReference type="EMBL" id="GBEZ01006480">
    <property type="protein sequence ID" value="JAC78923.1"/>
    <property type="molecule type" value="Transcribed_RNA"/>
</dbReference>
<keyword evidence="1" id="KW-1133">Transmembrane helix</keyword>
<evidence type="ECO:0000313" key="2">
    <source>
        <dbReference type="EMBL" id="JAC78923.1"/>
    </source>
</evidence>
<name>A0A061S3T9_9CHLO</name>
<gene>
    <name evidence="2" type="ORF">TSPGSL018_13959</name>
</gene>
<keyword evidence="1" id="KW-0472">Membrane</keyword>
<keyword evidence="1" id="KW-0812">Transmembrane</keyword>